<dbReference type="PANTHER" id="PTHR24226">
    <property type="entry name" value="G-PROTEIN COUPLED RECEPTOR 182 AND ESTROGEN RECEPTOR 1"/>
    <property type="match status" value="1"/>
</dbReference>
<dbReference type="InterPro" id="IPR047143">
    <property type="entry name" value="GPER1-like"/>
</dbReference>
<evidence type="ECO:0000256" key="7">
    <source>
        <dbReference type="ARBA" id="ARBA00004412"/>
    </source>
</evidence>
<keyword evidence="32" id="KW-0539">Nucleus</keyword>
<evidence type="ECO:0000256" key="36">
    <source>
        <dbReference type="ARBA" id="ARBA00023329"/>
    </source>
</evidence>
<evidence type="ECO:0000256" key="13">
    <source>
        <dbReference type="ARBA" id="ARBA00004653"/>
    </source>
</evidence>
<keyword evidence="22 43" id="KW-1133">Transmembrane helix</keyword>
<evidence type="ECO:0000256" key="15">
    <source>
        <dbReference type="ARBA" id="ARBA00022490"/>
    </source>
</evidence>
<reference evidence="46" key="1">
    <citation type="submission" date="2025-08" db="UniProtKB">
        <authorList>
            <consortium name="RefSeq"/>
        </authorList>
    </citation>
    <scope>IDENTIFICATION</scope>
    <source>
        <tissue evidence="46">Sperm</tissue>
    </source>
</reference>
<accession>A0AAJ7TFY4</accession>
<evidence type="ECO:0000256" key="26">
    <source>
        <dbReference type="ARBA" id="ARBA00023128"/>
    </source>
</evidence>
<evidence type="ECO:0000256" key="23">
    <source>
        <dbReference type="ARBA" id="ARBA00023018"/>
    </source>
</evidence>
<keyword evidence="30" id="KW-0206">Cytoskeleton</keyword>
<dbReference type="RefSeq" id="XP_032817135.1">
    <property type="nucleotide sequence ID" value="XM_032961244.1"/>
</dbReference>
<evidence type="ECO:0000256" key="12">
    <source>
        <dbReference type="ARBA" id="ARBA00004601"/>
    </source>
</evidence>
<dbReference type="PROSITE" id="PS50262">
    <property type="entry name" value="G_PROTEIN_RECEP_F1_2"/>
    <property type="match status" value="1"/>
</dbReference>
<keyword evidence="19" id="KW-0221">Differentiation</keyword>
<dbReference type="AlphaFoldDB" id="A0AAJ7TFY4"/>
<evidence type="ECO:0000256" key="43">
    <source>
        <dbReference type="SAM" id="Phobius"/>
    </source>
</evidence>
<proteinExistence type="inferred from homology"/>
<evidence type="ECO:0000256" key="22">
    <source>
        <dbReference type="ARBA" id="ARBA00022989"/>
    </source>
</evidence>
<dbReference type="GO" id="GO:0055037">
    <property type="term" value="C:recycling endosome"/>
    <property type="evidence" value="ECO:0007669"/>
    <property type="project" value="UniProtKB-SubCell"/>
</dbReference>
<feature type="region of interest" description="Disordered" evidence="42">
    <location>
        <begin position="428"/>
        <end position="448"/>
    </location>
</feature>
<evidence type="ECO:0000256" key="6">
    <source>
        <dbReference type="ARBA" id="ARBA00004332"/>
    </source>
</evidence>
<feature type="compositionally biased region" description="Basic residues" evidence="42">
    <location>
        <begin position="428"/>
        <end position="440"/>
    </location>
</feature>
<evidence type="ECO:0000256" key="42">
    <source>
        <dbReference type="SAM" id="MobiDB-lite"/>
    </source>
</evidence>
<dbReference type="CTD" id="2852"/>
<evidence type="ECO:0000256" key="20">
    <source>
        <dbReference type="ARBA" id="ARBA00022824"/>
    </source>
</evidence>
<evidence type="ECO:0000256" key="29">
    <source>
        <dbReference type="ARBA" id="ARBA00023170"/>
    </source>
</evidence>
<evidence type="ECO:0000256" key="11">
    <source>
        <dbReference type="ARBA" id="ARBA00004556"/>
    </source>
</evidence>
<evidence type="ECO:0000256" key="30">
    <source>
        <dbReference type="ARBA" id="ARBA00023212"/>
    </source>
</evidence>
<keyword evidence="23" id="KW-0770">Synapse</keyword>
<keyword evidence="45" id="KW-1185">Reference proteome</keyword>
<feature type="transmembrane region" description="Helical" evidence="43">
    <location>
        <begin position="176"/>
        <end position="200"/>
    </location>
</feature>
<dbReference type="GO" id="GO:0000139">
    <property type="term" value="C:Golgi membrane"/>
    <property type="evidence" value="ECO:0007669"/>
    <property type="project" value="UniProtKB-SubCell"/>
</dbReference>
<keyword evidence="29 41" id="KW-0675">Receptor</keyword>
<evidence type="ECO:0000256" key="14">
    <source>
        <dbReference type="ARBA" id="ARBA00022475"/>
    </source>
</evidence>
<evidence type="ECO:0000256" key="21">
    <source>
        <dbReference type="ARBA" id="ARBA00022902"/>
    </source>
</evidence>
<name>A0AAJ7TFY4_PETMA</name>
<feature type="domain" description="G-protein coupled receptors family 1 profile" evidence="44">
    <location>
        <begin position="120"/>
        <end position="401"/>
    </location>
</feature>
<evidence type="ECO:0000256" key="5">
    <source>
        <dbReference type="ARBA" id="ARBA00004279"/>
    </source>
</evidence>
<keyword evidence="25 41" id="KW-0297">G-protein coupled receptor</keyword>
<evidence type="ECO:0000256" key="32">
    <source>
        <dbReference type="ARBA" id="ARBA00023242"/>
    </source>
</evidence>
<gene>
    <name evidence="46" type="primary">GPER1</name>
</gene>
<feature type="transmembrane region" description="Helical" evidence="43">
    <location>
        <begin position="289"/>
        <end position="307"/>
    </location>
</feature>
<evidence type="ECO:0000256" key="4">
    <source>
        <dbReference type="ARBA" id="ARBA00004245"/>
    </source>
</evidence>
<dbReference type="GO" id="GO:0005634">
    <property type="term" value="C:nucleus"/>
    <property type="evidence" value="ECO:0007669"/>
    <property type="project" value="UniProtKB-SubCell"/>
</dbReference>
<evidence type="ECO:0000256" key="41">
    <source>
        <dbReference type="RuleBase" id="RU000688"/>
    </source>
</evidence>
<dbReference type="KEGG" id="pmrn:116946235"/>
<keyword evidence="35" id="KW-0131">Cell cycle</keyword>
<keyword evidence="24" id="KW-0333">Golgi apparatus</keyword>
<evidence type="ECO:0000256" key="16">
    <source>
        <dbReference type="ARBA" id="ARBA00022692"/>
    </source>
</evidence>
<evidence type="ECO:0000256" key="3">
    <source>
        <dbReference type="ARBA" id="ARBA00004225"/>
    </source>
</evidence>
<keyword evidence="14" id="KW-1003">Cell membrane</keyword>
<evidence type="ECO:0000256" key="39">
    <source>
        <dbReference type="ARBA" id="ARBA00042063"/>
    </source>
</evidence>
<keyword evidence="15" id="KW-0963">Cytoplasm</keyword>
<protein>
    <recommendedName>
        <fullName evidence="38">G-protein coupled estrogen receptor 1</fullName>
    </recommendedName>
    <alternativeName>
        <fullName evidence="39">G protein-coupled estrogen receptor 1</fullName>
    </alternativeName>
    <alternativeName>
        <fullName evidence="40">G-protein coupled receptor 30</fullName>
    </alternativeName>
</protein>
<dbReference type="GO" id="GO:0014069">
    <property type="term" value="C:postsynaptic density"/>
    <property type="evidence" value="ECO:0007669"/>
    <property type="project" value="UniProtKB-SubCell"/>
</dbReference>
<evidence type="ECO:0000256" key="38">
    <source>
        <dbReference type="ARBA" id="ARBA00039464"/>
    </source>
</evidence>
<dbReference type="GO" id="GO:0007399">
    <property type="term" value="P:nervous system development"/>
    <property type="evidence" value="ECO:0007669"/>
    <property type="project" value="UniProtKB-KW"/>
</dbReference>
<evidence type="ECO:0000256" key="18">
    <source>
        <dbReference type="ARBA" id="ARBA00022753"/>
    </source>
</evidence>
<comment type="similarity">
    <text evidence="41">Belongs to the G-protein coupled receptor 1 family.</text>
</comment>
<keyword evidence="21" id="KW-0524">Neurogenesis</keyword>
<evidence type="ECO:0000256" key="35">
    <source>
        <dbReference type="ARBA" id="ARBA00023306"/>
    </source>
</evidence>
<dbReference type="GO" id="GO:0030424">
    <property type="term" value="C:axon"/>
    <property type="evidence" value="ECO:0007669"/>
    <property type="project" value="UniProtKB-SubCell"/>
</dbReference>
<evidence type="ECO:0000313" key="45">
    <source>
        <dbReference type="Proteomes" id="UP001318040"/>
    </source>
</evidence>
<dbReference type="GO" id="GO:0048471">
    <property type="term" value="C:perinuclear region of cytoplasm"/>
    <property type="evidence" value="ECO:0007669"/>
    <property type="project" value="UniProtKB-SubCell"/>
</dbReference>
<evidence type="ECO:0000256" key="31">
    <source>
        <dbReference type="ARBA" id="ARBA00023224"/>
    </source>
</evidence>
<comment type="subcellular location">
    <subcellularLocation>
        <location evidence="10">Cell projection</location>
        <location evidence="10">Axon</location>
    </subcellularLocation>
    <subcellularLocation>
        <location evidence="5">Cell projection</location>
        <location evidence="5">Dendrite</location>
    </subcellularLocation>
    <subcellularLocation>
        <location evidence="6">Cell projection</location>
        <location evidence="6">Dendritic spine membrane</location>
        <topology evidence="6">Multi-pass membrane protein</topology>
    </subcellularLocation>
    <subcellularLocation>
        <location evidence="4">Cytoplasm</location>
        <location evidence="4">Cytoskeleton</location>
    </subcellularLocation>
    <subcellularLocation>
        <location evidence="11">Cytoplasm</location>
        <location evidence="11">Perinuclear region</location>
    </subcellularLocation>
    <subcellularLocation>
        <location evidence="8">Cytoplasmic vesicle membrane</location>
        <topology evidence="8">Multi-pass membrane protein</topology>
    </subcellularLocation>
    <subcellularLocation>
        <location evidence="7">Early endosome</location>
    </subcellularLocation>
    <subcellularLocation>
        <location evidence="9">Endoplasmic reticulum membrane</location>
        <topology evidence="9">Multi-pass membrane protein</topology>
    </subcellularLocation>
    <subcellularLocation>
        <location evidence="13">Golgi apparatus membrane</location>
        <topology evidence="13">Multi-pass membrane protein</topology>
    </subcellularLocation>
    <subcellularLocation>
        <location evidence="12">Golgi apparatus</location>
        <location evidence="12">trans-Golgi network</location>
    </subcellularLocation>
    <subcellularLocation>
        <location evidence="3">Mitochondrion membrane</location>
        <topology evidence="3">Multi-pass membrane protein</topology>
    </subcellularLocation>
    <subcellularLocation>
        <location evidence="1">Nucleus</location>
    </subcellularLocation>
    <subcellularLocation>
        <location evidence="37">Postsynaptic density</location>
    </subcellularLocation>
    <subcellularLocation>
        <location evidence="2">Recycling endosome</location>
    </subcellularLocation>
</comment>
<evidence type="ECO:0000256" key="33">
    <source>
        <dbReference type="ARBA" id="ARBA00023257"/>
    </source>
</evidence>
<evidence type="ECO:0000256" key="25">
    <source>
        <dbReference type="ARBA" id="ARBA00023040"/>
    </source>
</evidence>
<evidence type="ECO:0000256" key="19">
    <source>
        <dbReference type="ARBA" id="ARBA00022782"/>
    </source>
</evidence>
<feature type="transmembrane region" description="Helical" evidence="43">
    <location>
        <begin position="103"/>
        <end position="125"/>
    </location>
</feature>
<feature type="transmembrane region" description="Helical" evidence="43">
    <location>
        <begin position="227"/>
        <end position="248"/>
    </location>
</feature>
<keyword evidence="36" id="KW-0968">Cytoplasmic vesicle</keyword>
<dbReference type="GO" id="GO:0006915">
    <property type="term" value="P:apoptotic process"/>
    <property type="evidence" value="ECO:0007669"/>
    <property type="project" value="UniProtKB-KW"/>
</dbReference>
<dbReference type="GO" id="GO:0030659">
    <property type="term" value="C:cytoplasmic vesicle membrane"/>
    <property type="evidence" value="ECO:0007669"/>
    <property type="project" value="UniProtKB-SubCell"/>
</dbReference>
<feature type="transmembrane region" description="Helical" evidence="43">
    <location>
        <begin position="338"/>
        <end position="361"/>
    </location>
</feature>
<evidence type="ECO:0000256" key="8">
    <source>
        <dbReference type="ARBA" id="ARBA00004439"/>
    </source>
</evidence>
<dbReference type="PROSITE" id="PS00237">
    <property type="entry name" value="G_PROTEIN_RECEP_F1_1"/>
    <property type="match status" value="1"/>
</dbReference>
<dbReference type="PRINTS" id="PR00237">
    <property type="entry name" value="GPCRRHODOPSN"/>
</dbReference>
<evidence type="ECO:0000313" key="46">
    <source>
        <dbReference type="RefSeq" id="XP_032817135.1"/>
    </source>
</evidence>
<feature type="transmembrane region" description="Helical" evidence="43">
    <location>
        <begin position="146"/>
        <end position="164"/>
    </location>
</feature>
<keyword evidence="27 43" id="KW-0472">Membrane</keyword>
<evidence type="ECO:0000256" key="1">
    <source>
        <dbReference type="ARBA" id="ARBA00004123"/>
    </source>
</evidence>
<keyword evidence="17" id="KW-0053">Apoptosis</keyword>
<sequence>MASALVETGPVDAALLSFAFNLTPCNSSGRDLGSAAAGFGVATAAGGARGGSGERCVAGRGDRPASCGNSAAGVVGVGDDDSAAAAAAAAGGSRHDPLHAASLALSCLYAVFLFPVGVVGNSLIMAVNVRARERGRLRRKLSVPDLYFVNLAAADLILVLGSPIEVFNVHTGYYDAPLLCAGVALCLQVSLYSSVFFLTWMSVDRCVALSACGGRAGRAPIRRSQTARVACALIWVASALATFLPLAASQLRWRQDLDANDGGGGGNESASSEPRFCFAESSASRWLEVTLGFAVPFAIMAACYALIARALRGARDPILQGGRPSLPRRRHRKALRMIVAVVVVFFVCWLPENAVVFVSLLDETGVTATGRDPRYARYYPLLRHAVNLMAFSNSCLNPVVYGFLGETFRHKLRERKKLLVDTCSSKRRRMGAGGGRRRGGGGHPVGHISRSERQLYTVQARQDHLGHQQQQQHHQQLKLQQQQCLVAPSETLGAPAVIAIPLRIGVMDVDKG</sequence>
<keyword evidence="16 41" id="KW-0812">Transmembrane</keyword>
<dbReference type="GO" id="GO:0005769">
    <property type="term" value="C:early endosome"/>
    <property type="evidence" value="ECO:0007669"/>
    <property type="project" value="UniProtKB-SubCell"/>
</dbReference>
<dbReference type="GO" id="GO:0031966">
    <property type="term" value="C:mitochondrial membrane"/>
    <property type="evidence" value="ECO:0007669"/>
    <property type="project" value="UniProtKB-SubCell"/>
</dbReference>
<dbReference type="PANTHER" id="PTHR24226:SF2">
    <property type="entry name" value="G-PROTEIN COUPLED ESTROGEN RECEPTOR 1"/>
    <property type="match status" value="1"/>
</dbReference>
<dbReference type="GO" id="GO:0004930">
    <property type="term" value="F:G protein-coupled receptor activity"/>
    <property type="evidence" value="ECO:0007669"/>
    <property type="project" value="UniProtKB-KW"/>
</dbReference>
<evidence type="ECO:0000256" key="9">
    <source>
        <dbReference type="ARBA" id="ARBA00004477"/>
    </source>
</evidence>
<dbReference type="GO" id="GO:0032591">
    <property type="term" value="C:dendritic spine membrane"/>
    <property type="evidence" value="ECO:0007669"/>
    <property type="project" value="UniProtKB-SubCell"/>
</dbReference>
<keyword evidence="28" id="KW-1015">Disulfide bond</keyword>
<keyword evidence="20" id="KW-0256">Endoplasmic reticulum</keyword>
<dbReference type="InterPro" id="IPR000276">
    <property type="entry name" value="GPCR_Rhodpsn"/>
</dbReference>
<dbReference type="GO" id="GO:0030154">
    <property type="term" value="P:cell differentiation"/>
    <property type="evidence" value="ECO:0007669"/>
    <property type="project" value="UniProtKB-KW"/>
</dbReference>
<evidence type="ECO:0000259" key="44">
    <source>
        <dbReference type="PROSITE" id="PS50262"/>
    </source>
</evidence>
<evidence type="ECO:0000256" key="28">
    <source>
        <dbReference type="ARBA" id="ARBA00023157"/>
    </source>
</evidence>
<evidence type="ECO:0000256" key="34">
    <source>
        <dbReference type="ARBA" id="ARBA00023273"/>
    </source>
</evidence>
<feature type="transmembrane region" description="Helical" evidence="43">
    <location>
        <begin position="381"/>
        <end position="404"/>
    </location>
</feature>
<evidence type="ECO:0000256" key="40">
    <source>
        <dbReference type="ARBA" id="ARBA00043164"/>
    </source>
</evidence>
<dbReference type="GO" id="GO:0071392">
    <property type="term" value="P:cellular response to estradiol stimulus"/>
    <property type="evidence" value="ECO:0007669"/>
    <property type="project" value="UniProtKB-ARBA"/>
</dbReference>
<dbReference type="GO" id="GO:0005856">
    <property type="term" value="C:cytoskeleton"/>
    <property type="evidence" value="ECO:0007669"/>
    <property type="project" value="UniProtKB-SubCell"/>
</dbReference>
<evidence type="ECO:0000256" key="24">
    <source>
        <dbReference type="ARBA" id="ARBA00023034"/>
    </source>
</evidence>
<dbReference type="SUPFAM" id="SSF81321">
    <property type="entry name" value="Family A G protein-coupled receptor-like"/>
    <property type="match status" value="1"/>
</dbReference>
<evidence type="ECO:0000256" key="17">
    <source>
        <dbReference type="ARBA" id="ARBA00022703"/>
    </source>
</evidence>
<evidence type="ECO:0000256" key="2">
    <source>
        <dbReference type="ARBA" id="ARBA00004172"/>
    </source>
</evidence>
<keyword evidence="18" id="KW-0967">Endosome</keyword>
<dbReference type="InterPro" id="IPR017452">
    <property type="entry name" value="GPCR_Rhodpsn_7TM"/>
</dbReference>
<organism evidence="45 46">
    <name type="scientific">Petromyzon marinus</name>
    <name type="common">Sea lamprey</name>
    <dbReference type="NCBI Taxonomy" id="7757"/>
    <lineage>
        <taxon>Eukaryota</taxon>
        <taxon>Metazoa</taxon>
        <taxon>Chordata</taxon>
        <taxon>Craniata</taxon>
        <taxon>Vertebrata</taxon>
        <taxon>Cyclostomata</taxon>
        <taxon>Hyperoartia</taxon>
        <taxon>Petromyzontiformes</taxon>
        <taxon>Petromyzontidae</taxon>
        <taxon>Petromyzon</taxon>
    </lineage>
</organism>
<dbReference type="Proteomes" id="UP001318040">
    <property type="component" value="Chromosome 26"/>
</dbReference>
<keyword evidence="31 41" id="KW-0807">Transducer</keyword>
<keyword evidence="26" id="KW-0496">Mitochondrion</keyword>
<evidence type="ECO:0000256" key="10">
    <source>
        <dbReference type="ARBA" id="ARBA00004489"/>
    </source>
</evidence>
<keyword evidence="34" id="KW-0966">Cell projection</keyword>
<evidence type="ECO:0000256" key="27">
    <source>
        <dbReference type="ARBA" id="ARBA00023136"/>
    </source>
</evidence>
<dbReference type="Pfam" id="PF00001">
    <property type="entry name" value="7tm_1"/>
    <property type="match status" value="1"/>
</dbReference>
<dbReference type="Gene3D" id="1.20.1070.10">
    <property type="entry name" value="Rhodopsin 7-helix transmembrane proteins"/>
    <property type="match status" value="1"/>
</dbReference>
<keyword evidence="33" id="KW-0628">Postsynaptic cell membrane</keyword>
<evidence type="ECO:0000256" key="37">
    <source>
        <dbReference type="ARBA" id="ARBA00034105"/>
    </source>
</evidence>
<dbReference type="GO" id="GO:0005789">
    <property type="term" value="C:endoplasmic reticulum membrane"/>
    <property type="evidence" value="ECO:0007669"/>
    <property type="project" value="UniProtKB-SubCell"/>
</dbReference>